<dbReference type="Proteomes" id="UP001139462">
    <property type="component" value="Unassembled WGS sequence"/>
</dbReference>
<dbReference type="SUPFAM" id="SSF54001">
    <property type="entry name" value="Cysteine proteinases"/>
    <property type="match status" value="1"/>
</dbReference>
<dbReference type="PANTHER" id="PTHR46333:SF2">
    <property type="entry name" value="CYTOKINESIS PROTEIN 3"/>
    <property type="match status" value="1"/>
</dbReference>
<dbReference type="EMBL" id="JAIRBB010000001">
    <property type="protein sequence ID" value="MCG2429883.1"/>
    <property type="molecule type" value="Genomic_DNA"/>
</dbReference>
<dbReference type="InterPro" id="IPR038765">
    <property type="entry name" value="Papain-like_cys_pep_sf"/>
</dbReference>
<evidence type="ECO:0000313" key="3">
    <source>
        <dbReference type="Proteomes" id="UP001139462"/>
    </source>
</evidence>
<protein>
    <recommendedName>
        <fullName evidence="1">Transglutaminase-like domain-containing protein</fullName>
    </recommendedName>
</protein>
<dbReference type="Gene3D" id="3.10.620.30">
    <property type="match status" value="1"/>
</dbReference>
<evidence type="ECO:0000313" key="2">
    <source>
        <dbReference type="EMBL" id="MCG2429883.1"/>
    </source>
</evidence>
<dbReference type="InterPro" id="IPR052557">
    <property type="entry name" value="CAP/Cytokinesis_protein"/>
</dbReference>
<organism evidence="2 3">
    <name type="scientific">Aequorivita xiaoshiensis</name>
    <dbReference type="NCBI Taxonomy" id="2874476"/>
    <lineage>
        <taxon>Bacteria</taxon>
        <taxon>Pseudomonadati</taxon>
        <taxon>Bacteroidota</taxon>
        <taxon>Flavobacteriia</taxon>
        <taxon>Flavobacteriales</taxon>
        <taxon>Flavobacteriaceae</taxon>
        <taxon>Aequorivita</taxon>
    </lineage>
</organism>
<dbReference type="AlphaFoldDB" id="A0A9X1U4V5"/>
<keyword evidence="3" id="KW-1185">Reference proteome</keyword>
<gene>
    <name evidence="2" type="ORF">K8344_02025</name>
</gene>
<dbReference type="RefSeq" id="WP_237606627.1">
    <property type="nucleotide sequence ID" value="NZ_JAIRBB010000001.1"/>
</dbReference>
<dbReference type="GO" id="GO:0005737">
    <property type="term" value="C:cytoplasm"/>
    <property type="evidence" value="ECO:0007669"/>
    <property type="project" value="TreeGrafter"/>
</dbReference>
<reference evidence="2" key="1">
    <citation type="submission" date="2021-09" db="EMBL/GenBank/DDBJ databases">
        <title>Genome of Aequorivita sp. strain F64183.</title>
        <authorList>
            <person name="Wang Y."/>
        </authorList>
    </citation>
    <scope>NUCLEOTIDE SEQUENCE</scope>
    <source>
        <strain evidence="2">F64183</strain>
    </source>
</reference>
<comment type="caution">
    <text evidence="2">The sequence shown here is derived from an EMBL/GenBank/DDBJ whole genome shotgun (WGS) entry which is preliminary data.</text>
</comment>
<evidence type="ECO:0000259" key="1">
    <source>
        <dbReference type="SMART" id="SM00460"/>
    </source>
</evidence>
<feature type="domain" description="Transglutaminase-like" evidence="1">
    <location>
        <begin position="100"/>
        <end position="166"/>
    </location>
</feature>
<accession>A0A9X1U4V5</accession>
<name>A0A9X1U4V5_9FLAO</name>
<dbReference type="SMART" id="SM00460">
    <property type="entry name" value="TGc"/>
    <property type="match status" value="1"/>
</dbReference>
<dbReference type="InterPro" id="IPR002931">
    <property type="entry name" value="Transglutaminase-like"/>
</dbReference>
<dbReference type="PANTHER" id="PTHR46333">
    <property type="entry name" value="CYTOKINESIS PROTEIN 3"/>
    <property type="match status" value="1"/>
</dbReference>
<sequence length="217" mass="25527">MIKIYYLLIFFIICSQTTFSQIGPRVWKKEVKTTSNKKKSKFSTKHLAYSITNITTSDSEKVLEIYNWITKNISYDNELMRSKSLQNRIYTSEENVVKNVLERKMALCGGFALLFKFLCLDLGIEAKEVHGFTKDYTGRFKQTKTPHHTWNVVKLNGKWHLIDLTWAVSHGNDGFPDNFWYLTRPEDFIYSHYPEDPKFTLLNEPISFSEFKNKNSH</sequence>
<dbReference type="Pfam" id="PF01841">
    <property type="entry name" value="Transglut_core"/>
    <property type="match status" value="1"/>
</dbReference>
<proteinExistence type="predicted"/>